<gene>
    <name evidence="2" type="ORF">A2633_02395</name>
</gene>
<name>A0A1G2K9F6_9BACT</name>
<reference evidence="2 3" key="1">
    <citation type="journal article" date="2016" name="Nat. Commun.">
        <title>Thousands of microbial genomes shed light on interconnected biogeochemical processes in an aquifer system.</title>
        <authorList>
            <person name="Anantharaman K."/>
            <person name="Brown C.T."/>
            <person name="Hug L.A."/>
            <person name="Sharon I."/>
            <person name="Castelle C.J."/>
            <person name="Probst A.J."/>
            <person name="Thomas B.C."/>
            <person name="Singh A."/>
            <person name="Wilkins M.J."/>
            <person name="Karaoz U."/>
            <person name="Brodie E.L."/>
            <person name="Williams K.H."/>
            <person name="Hubbard S.S."/>
            <person name="Banfield J.F."/>
        </authorList>
    </citation>
    <scope>NUCLEOTIDE SEQUENCE [LARGE SCALE GENOMIC DNA]</scope>
</reference>
<evidence type="ECO:0000313" key="2">
    <source>
        <dbReference type="EMBL" id="OGZ95863.1"/>
    </source>
</evidence>
<dbReference type="Proteomes" id="UP000177152">
    <property type="component" value="Unassembled WGS sequence"/>
</dbReference>
<sequence>MLDRIAKVHWGRVLFTAGLGFLLVMTVAIGAMAAEAPGASAKSREEKVPKPVVVAREPSSSVNTRDEKLIDAMEMLLGLECGDIGGNYNPVTRECDTTKSDETGLNR</sequence>
<organism evidence="2 3">
    <name type="scientific">Candidatus Sungbacteria bacterium RIFCSPHIGHO2_01_FULL_47_32</name>
    <dbReference type="NCBI Taxonomy" id="1802264"/>
    <lineage>
        <taxon>Bacteria</taxon>
        <taxon>Candidatus Sungiibacteriota</taxon>
    </lineage>
</organism>
<feature type="region of interest" description="Disordered" evidence="1">
    <location>
        <begin position="35"/>
        <end position="59"/>
    </location>
</feature>
<protein>
    <submittedName>
        <fullName evidence="2">Uncharacterized protein</fullName>
    </submittedName>
</protein>
<accession>A0A1G2K9F6</accession>
<dbReference type="EMBL" id="MHQC01000003">
    <property type="protein sequence ID" value="OGZ95863.1"/>
    <property type="molecule type" value="Genomic_DNA"/>
</dbReference>
<proteinExistence type="predicted"/>
<dbReference type="AlphaFoldDB" id="A0A1G2K9F6"/>
<evidence type="ECO:0000313" key="3">
    <source>
        <dbReference type="Proteomes" id="UP000177152"/>
    </source>
</evidence>
<comment type="caution">
    <text evidence="2">The sequence shown here is derived from an EMBL/GenBank/DDBJ whole genome shotgun (WGS) entry which is preliminary data.</text>
</comment>
<evidence type="ECO:0000256" key="1">
    <source>
        <dbReference type="SAM" id="MobiDB-lite"/>
    </source>
</evidence>